<dbReference type="OrthoDB" id="9812856at2"/>
<protein>
    <recommendedName>
        <fullName evidence="3">Phosphatase</fullName>
    </recommendedName>
</protein>
<dbReference type="Proteomes" id="UP000051677">
    <property type="component" value="Unassembled WGS sequence"/>
</dbReference>
<evidence type="ECO:0008006" key="3">
    <source>
        <dbReference type="Google" id="ProtNLM"/>
    </source>
</evidence>
<evidence type="ECO:0000313" key="2">
    <source>
        <dbReference type="Proteomes" id="UP000051677"/>
    </source>
</evidence>
<dbReference type="NCBIfam" id="TIGR01509">
    <property type="entry name" value="HAD-SF-IA-v3"/>
    <property type="match status" value="1"/>
</dbReference>
<gene>
    <name evidence="1" type="ORF">AO501_18215</name>
</gene>
<dbReference type="PANTHER" id="PTHR42896:SF2">
    <property type="entry name" value="CBBY-LIKE PROTEIN"/>
    <property type="match status" value="1"/>
</dbReference>
<name>A0A0Q2X3S3_MYCGO</name>
<comment type="caution">
    <text evidence="1">The sequence shown here is derived from an EMBL/GenBank/DDBJ whole genome shotgun (WGS) entry which is preliminary data.</text>
</comment>
<dbReference type="STRING" id="1778.A9W97_22040"/>
<dbReference type="AlphaFoldDB" id="A0A0Q2X3S3"/>
<dbReference type="InterPro" id="IPR036412">
    <property type="entry name" value="HAD-like_sf"/>
</dbReference>
<reference evidence="1 2" key="1">
    <citation type="submission" date="2015-10" db="EMBL/GenBank/DDBJ databases">
        <title>Mycobacterium gordonae draft genome assembly.</title>
        <authorList>
            <person name="Ustinova V."/>
            <person name="Smirnova T."/>
            <person name="Blagodatskikh K."/>
            <person name="Varlamov D."/>
            <person name="Larionova E."/>
            <person name="Chernousova L."/>
        </authorList>
    </citation>
    <scope>NUCLEOTIDE SEQUENCE [LARGE SCALE GENOMIC DNA]</scope>
    <source>
        <strain evidence="1 2">CTRI 14-8773</strain>
    </source>
</reference>
<dbReference type="PANTHER" id="PTHR42896">
    <property type="entry name" value="XYLULOSE-1,5-BISPHOSPHATE (XUBP) PHOSPHATASE"/>
    <property type="match status" value="1"/>
</dbReference>
<dbReference type="InterPro" id="IPR023198">
    <property type="entry name" value="PGP-like_dom2"/>
</dbReference>
<dbReference type="PRINTS" id="PR00413">
    <property type="entry name" value="HADHALOGNASE"/>
</dbReference>
<dbReference type="InterPro" id="IPR006439">
    <property type="entry name" value="HAD-SF_hydro_IA"/>
</dbReference>
<dbReference type="SFLD" id="SFLDG01129">
    <property type="entry name" value="C1.5:_HAD__Beta-PGM__Phosphata"/>
    <property type="match status" value="1"/>
</dbReference>
<dbReference type="InterPro" id="IPR044999">
    <property type="entry name" value="CbbY-like"/>
</dbReference>
<accession>A0A0Q2X3S3</accession>
<proteinExistence type="predicted"/>
<dbReference type="Gene3D" id="3.40.50.1000">
    <property type="entry name" value="HAD superfamily/HAD-like"/>
    <property type="match status" value="1"/>
</dbReference>
<dbReference type="InterPro" id="IPR023214">
    <property type="entry name" value="HAD_sf"/>
</dbReference>
<dbReference type="EMBL" id="LKTM01000361">
    <property type="protein sequence ID" value="KQH75972.1"/>
    <property type="molecule type" value="Genomic_DNA"/>
</dbReference>
<dbReference type="Gene3D" id="1.10.150.240">
    <property type="entry name" value="Putative phosphatase, domain 2"/>
    <property type="match status" value="1"/>
</dbReference>
<dbReference type="SFLD" id="SFLDS00003">
    <property type="entry name" value="Haloacid_Dehalogenase"/>
    <property type="match status" value="1"/>
</dbReference>
<evidence type="ECO:0000313" key="1">
    <source>
        <dbReference type="EMBL" id="KQH75972.1"/>
    </source>
</evidence>
<sequence length="240" mass="26106">MVLQAVIFDVDGTLADTERNGHRLAFNDAFAKHGLDIVWTPETYGRLLAIAGGRRRITHDLRQRGFGTRAGRLAEDVHRTKTALFTMRVLNGAICARPGLSKLIVDLHRSGVRVAIATTGRRRWVEPLVRHVVGDGVAEVIVTGDDVERLKPDPEAYLAALARLALRPEDVLAVEDSAIGLRAAHSAGLATLVVTNGYTVGQDFTGAAAVRPGFDRPAQLLADGCRDVHRQWWADAARRA</sequence>
<organism evidence="1 2">
    <name type="scientific">Mycobacterium gordonae</name>
    <dbReference type="NCBI Taxonomy" id="1778"/>
    <lineage>
        <taxon>Bacteria</taxon>
        <taxon>Bacillati</taxon>
        <taxon>Actinomycetota</taxon>
        <taxon>Actinomycetes</taxon>
        <taxon>Mycobacteriales</taxon>
        <taxon>Mycobacteriaceae</taxon>
        <taxon>Mycobacterium</taxon>
    </lineage>
</organism>
<dbReference type="SUPFAM" id="SSF56784">
    <property type="entry name" value="HAD-like"/>
    <property type="match status" value="1"/>
</dbReference>
<dbReference type="GO" id="GO:0016787">
    <property type="term" value="F:hydrolase activity"/>
    <property type="evidence" value="ECO:0007669"/>
    <property type="project" value="InterPro"/>
</dbReference>
<dbReference type="Pfam" id="PF00702">
    <property type="entry name" value="Hydrolase"/>
    <property type="match status" value="1"/>
</dbReference>